<keyword evidence="2" id="KW-1185">Reference proteome</keyword>
<dbReference type="Proteomes" id="UP000094197">
    <property type="component" value="Chromosome 2"/>
</dbReference>
<name>A0A1D7V428_9LEPT</name>
<gene>
    <name evidence="1" type="ORF">A0128_21600</name>
</gene>
<dbReference type="EMBL" id="CP015218">
    <property type="protein sequence ID" value="AOP36596.1"/>
    <property type="molecule type" value="Genomic_DNA"/>
</dbReference>
<accession>A0A1D7V428</accession>
<dbReference type="InterPro" id="IPR036513">
    <property type="entry name" value="STAS_dom_sf"/>
</dbReference>
<evidence type="ECO:0008006" key="3">
    <source>
        <dbReference type="Google" id="ProtNLM"/>
    </source>
</evidence>
<dbReference type="RefSeq" id="WP_069609811.1">
    <property type="nucleotide sequence ID" value="NZ_CP015218.1"/>
</dbReference>
<proteinExistence type="predicted"/>
<dbReference type="Gene3D" id="3.30.750.24">
    <property type="entry name" value="STAS domain"/>
    <property type="match status" value="1"/>
</dbReference>
<sequence>MDPIQRYQHFEIRKNRQSTEVVPLTASFDESSFDELKSILALVFYQSSLHVKINLSGVKILPLPVAMKILAFAFDLRLKNRTLVLTGASPAFKKLIQFYRMDRSLLIF</sequence>
<evidence type="ECO:0000313" key="2">
    <source>
        <dbReference type="Proteomes" id="UP000094197"/>
    </source>
</evidence>
<dbReference type="SUPFAM" id="SSF52091">
    <property type="entry name" value="SpoIIaa-like"/>
    <property type="match status" value="1"/>
</dbReference>
<dbReference type="AlphaFoldDB" id="A0A1D7V428"/>
<dbReference type="KEGG" id="laj:A0128_21600"/>
<evidence type="ECO:0000313" key="1">
    <source>
        <dbReference type="EMBL" id="AOP36596.1"/>
    </source>
</evidence>
<protein>
    <recommendedName>
        <fullName evidence="3">STAS domain-containing protein</fullName>
    </recommendedName>
</protein>
<reference evidence="1 2" key="1">
    <citation type="submission" date="2016-04" db="EMBL/GenBank/DDBJ databases">
        <title>Complete genome seqeunce of Leptospira alstonii serovar Room22.</title>
        <authorList>
            <person name="Nally J.E."/>
            <person name="Bayles D.O."/>
            <person name="Hurley D."/>
            <person name="Fanning S."/>
            <person name="McMahon B.J."/>
            <person name="Arent Z."/>
        </authorList>
    </citation>
    <scope>NUCLEOTIDE SEQUENCE [LARGE SCALE GENOMIC DNA]</scope>
    <source>
        <strain evidence="1 2">GWTS #1</strain>
    </source>
</reference>
<dbReference type="OrthoDB" id="342375at2"/>
<organism evidence="1 2">
    <name type="scientific">Leptospira tipperaryensis</name>
    <dbReference type="NCBI Taxonomy" id="2564040"/>
    <lineage>
        <taxon>Bacteria</taxon>
        <taxon>Pseudomonadati</taxon>
        <taxon>Spirochaetota</taxon>
        <taxon>Spirochaetia</taxon>
        <taxon>Leptospirales</taxon>
        <taxon>Leptospiraceae</taxon>
        <taxon>Leptospira</taxon>
    </lineage>
</organism>